<keyword evidence="3" id="KW-1185">Reference proteome</keyword>
<feature type="transmembrane region" description="Helical" evidence="1">
    <location>
        <begin position="410"/>
        <end position="433"/>
    </location>
</feature>
<feature type="transmembrane region" description="Helical" evidence="1">
    <location>
        <begin position="343"/>
        <end position="361"/>
    </location>
</feature>
<dbReference type="Pfam" id="PF19814">
    <property type="entry name" value="DUF6297"/>
    <property type="match status" value="1"/>
</dbReference>
<keyword evidence="1" id="KW-1133">Transmembrane helix</keyword>
<dbReference type="InterPro" id="IPR046264">
    <property type="entry name" value="DUF6297"/>
</dbReference>
<feature type="transmembrane region" description="Helical" evidence="1">
    <location>
        <begin position="206"/>
        <end position="227"/>
    </location>
</feature>
<feature type="transmembrane region" description="Helical" evidence="1">
    <location>
        <begin position="247"/>
        <end position="268"/>
    </location>
</feature>
<dbReference type="Proteomes" id="UP000316242">
    <property type="component" value="Unassembled WGS sequence"/>
</dbReference>
<evidence type="ECO:0000313" key="2">
    <source>
        <dbReference type="EMBL" id="GEC12108.1"/>
    </source>
</evidence>
<feature type="transmembrane region" description="Helical" evidence="1">
    <location>
        <begin position="142"/>
        <end position="166"/>
    </location>
</feature>
<feature type="transmembrane region" description="Helical" evidence="1">
    <location>
        <begin position="47"/>
        <end position="72"/>
    </location>
</feature>
<feature type="transmembrane region" description="Helical" evidence="1">
    <location>
        <begin position="439"/>
        <end position="459"/>
    </location>
</feature>
<name>A0ABQ0RJW5_GLUNI</name>
<evidence type="ECO:0008006" key="4">
    <source>
        <dbReference type="Google" id="ProtNLM"/>
    </source>
</evidence>
<gene>
    <name evidence="2" type="ORF">ANI01nite_13110</name>
</gene>
<accession>A0ABQ0RJW5</accession>
<keyword evidence="1" id="KW-0472">Membrane</keyword>
<reference evidence="2 3" key="1">
    <citation type="submission" date="2019-06" db="EMBL/GenBank/DDBJ databases">
        <title>Whole genome shotgun sequence of Glutamicibacter nicotianae NBRC 14234.</title>
        <authorList>
            <person name="Hosoyama A."/>
            <person name="Uohara A."/>
            <person name="Ohji S."/>
            <person name="Ichikawa N."/>
        </authorList>
    </citation>
    <scope>NUCLEOTIDE SEQUENCE [LARGE SCALE GENOMIC DNA]</scope>
    <source>
        <strain evidence="2 3">NBRC 14234</strain>
    </source>
</reference>
<feature type="transmembrane region" description="Helical" evidence="1">
    <location>
        <begin position="92"/>
        <end position="111"/>
    </location>
</feature>
<proteinExistence type="predicted"/>
<comment type="caution">
    <text evidence="2">The sequence shown here is derived from an EMBL/GenBank/DDBJ whole genome shotgun (WGS) entry which is preliminary data.</text>
</comment>
<protein>
    <recommendedName>
        <fullName evidence="4">ABC-2 type transport system permease protein</fullName>
    </recommendedName>
</protein>
<evidence type="ECO:0000256" key="1">
    <source>
        <dbReference type="SAM" id="Phobius"/>
    </source>
</evidence>
<evidence type="ECO:0000313" key="3">
    <source>
        <dbReference type="Proteomes" id="UP000316242"/>
    </source>
</evidence>
<feature type="transmembrane region" description="Helical" evidence="1">
    <location>
        <begin position="172"/>
        <end position="194"/>
    </location>
</feature>
<sequence>MIRTEGRSGLNASPAASQSVAFDPRELLRRARKRRNFAEKFDSFSDAYVWVLAALIALAYLFSALFGMLFVLLGEGVAHQELPSAVWRMQDLSFVLLMLSALAIFRLMIYLGPCGLSAAKADWWLPLPVTLRAIRRPAWRNAMLTGLFASSFAGALWLIVMLGLAGSLPLPVAVLGLACFAAAGAGLANAATAIQAMNRQAAARRICDGVGLGLLTAVAVLWLLLLFQIPWAQDLVGAVAAATLDPAAWLFALLVVLALGAVSTYWAYRHVERIPGPALRLAGEHQQLAMGTLMQGDSRGIAAPAQSAISRRMTLGSKLTAALPVAWRILCLRLLRSGRWHPVAGFLLLAFSLAATVQRIANPLSAAAFYLVLCLILAFSISATIAPLVSEKQLTQPLGISEAALVREATLYAMLFSAISLLLLTGGLGLVGMIQLERIWLWIAAIVVAALGCAAASIAHARRAERDWSAVLGGATNDAAMATQLFMETATFIRAAATFSPIFCLVLSPATPIPPLLWVAAMLFGANSLIHVAGRKLGGAA</sequence>
<organism evidence="2 3">
    <name type="scientific">Glutamicibacter nicotianae</name>
    <name type="common">Arthrobacter nicotianae</name>
    <dbReference type="NCBI Taxonomy" id="37929"/>
    <lineage>
        <taxon>Bacteria</taxon>
        <taxon>Bacillati</taxon>
        <taxon>Actinomycetota</taxon>
        <taxon>Actinomycetes</taxon>
        <taxon>Micrococcales</taxon>
        <taxon>Micrococcaceae</taxon>
        <taxon>Glutamicibacter</taxon>
    </lineage>
</organism>
<feature type="transmembrane region" description="Helical" evidence="1">
    <location>
        <begin position="367"/>
        <end position="389"/>
    </location>
</feature>
<dbReference type="EMBL" id="BJNE01000004">
    <property type="protein sequence ID" value="GEC12108.1"/>
    <property type="molecule type" value="Genomic_DNA"/>
</dbReference>
<keyword evidence="1" id="KW-0812">Transmembrane</keyword>